<dbReference type="AlphaFoldDB" id="A0A8T5UWR3"/>
<dbReference type="RefSeq" id="WP_223791888.1">
    <property type="nucleotide sequence ID" value="NZ_JAIOUQ010000011.1"/>
</dbReference>
<reference evidence="3" key="1">
    <citation type="journal article" date="2022" name="Microbiol. Resour. Announc.">
        <title>Draft Genome Sequence of a Methanogenic Archaeon from West Spitsbergen Permafrost.</title>
        <authorList>
            <person name="Trubitsyn V."/>
            <person name="Rivkina E."/>
            <person name="Shcherbakova V."/>
        </authorList>
    </citation>
    <scope>NUCLEOTIDE SEQUENCE [LARGE SCALE GENOMIC DNA]</scope>
    <source>
        <strain evidence="3">VT</strain>
    </source>
</reference>
<comment type="caution">
    <text evidence="2">The sequence shown here is derived from an EMBL/GenBank/DDBJ whole genome shotgun (WGS) entry which is preliminary data.</text>
</comment>
<name>A0A8T5UWR3_9EURY</name>
<keyword evidence="1" id="KW-0812">Transmembrane</keyword>
<keyword evidence="1" id="KW-1133">Transmembrane helix</keyword>
<protein>
    <submittedName>
        <fullName evidence="2">Uncharacterized protein</fullName>
    </submittedName>
</protein>
<feature type="transmembrane region" description="Helical" evidence="1">
    <location>
        <begin position="6"/>
        <end position="34"/>
    </location>
</feature>
<proteinExistence type="predicted"/>
<dbReference type="Proteomes" id="UP000825933">
    <property type="component" value="Unassembled WGS sequence"/>
</dbReference>
<accession>A0A8T5UWR3</accession>
<evidence type="ECO:0000313" key="3">
    <source>
        <dbReference type="Proteomes" id="UP000825933"/>
    </source>
</evidence>
<evidence type="ECO:0000313" key="2">
    <source>
        <dbReference type="EMBL" id="MBZ2166336.1"/>
    </source>
</evidence>
<evidence type="ECO:0000256" key="1">
    <source>
        <dbReference type="SAM" id="Phobius"/>
    </source>
</evidence>
<sequence>MLIIGIIGAIGLLGLYVGQFQLVSIIVAGLIGFLSHGVITPSIDTNVLAPLEPQTEPEISVGSNDNEA</sequence>
<keyword evidence="1" id="KW-0472">Membrane</keyword>
<keyword evidence="3" id="KW-1185">Reference proteome</keyword>
<gene>
    <name evidence="2" type="ORF">K8N75_09835</name>
</gene>
<dbReference type="EMBL" id="JAIOUQ010000011">
    <property type="protein sequence ID" value="MBZ2166336.1"/>
    <property type="molecule type" value="Genomic_DNA"/>
</dbReference>
<organism evidence="2 3">
    <name type="scientific">Methanobacterium spitsbergense</name>
    <dbReference type="NCBI Taxonomy" id="2874285"/>
    <lineage>
        <taxon>Archaea</taxon>
        <taxon>Methanobacteriati</taxon>
        <taxon>Methanobacteriota</taxon>
        <taxon>Methanomada group</taxon>
        <taxon>Methanobacteria</taxon>
        <taxon>Methanobacteriales</taxon>
        <taxon>Methanobacteriaceae</taxon>
        <taxon>Methanobacterium</taxon>
    </lineage>
</organism>